<dbReference type="InterPro" id="IPR050570">
    <property type="entry name" value="Cell_wall_metabolism_enzyme"/>
</dbReference>
<proteinExistence type="predicted"/>
<feature type="domain" description="Peptidoglycan hydrolase PcsB coiled-coil" evidence="6">
    <location>
        <begin position="97"/>
        <end position="159"/>
    </location>
</feature>
<evidence type="ECO:0000259" key="6">
    <source>
        <dbReference type="Pfam" id="PF24568"/>
    </source>
</evidence>
<dbReference type="AlphaFoldDB" id="A0A6N3GD31"/>
<evidence type="ECO:0000256" key="2">
    <source>
        <dbReference type="SAM" id="Coils"/>
    </source>
</evidence>
<feature type="signal peptide" evidence="4">
    <location>
        <begin position="1"/>
        <end position="26"/>
    </location>
</feature>
<evidence type="ECO:0000256" key="1">
    <source>
        <dbReference type="ARBA" id="ARBA00022729"/>
    </source>
</evidence>
<feature type="chain" id="PRO_5039083416" evidence="4">
    <location>
        <begin position="27"/>
        <end position="390"/>
    </location>
</feature>
<keyword evidence="1 4" id="KW-0732">Signal</keyword>
<dbReference type="EMBL" id="CACRUQ010000038">
    <property type="protein sequence ID" value="VYU62608.1"/>
    <property type="molecule type" value="Genomic_DNA"/>
</dbReference>
<dbReference type="EC" id="3.4.24.-" evidence="7"/>
<protein>
    <submittedName>
        <fullName evidence="7">Murein DD-endopeptidase MepM</fullName>
        <ecNumber evidence="7">3.4.24.-</ecNumber>
    </submittedName>
</protein>
<dbReference type="PANTHER" id="PTHR21666:SF270">
    <property type="entry name" value="MUREIN HYDROLASE ACTIVATOR ENVC"/>
    <property type="match status" value="1"/>
</dbReference>
<evidence type="ECO:0000256" key="3">
    <source>
        <dbReference type="SAM" id="MobiDB-lite"/>
    </source>
</evidence>
<feature type="domain" description="M23ase beta-sheet core" evidence="5">
    <location>
        <begin position="292"/>
        <end position="386"/>
    </location>
</feature>
<dbReference type="InterPro" id="IPR016047">
    <property type="entry name" value="M23ase_b-sheet_dom"/>
</dbReference>
<sequence length="390" mass="42009">MKRRMRKVTALLLSVGMMLSMTITSGAVTIDEAQKKADELQSQKSAAQAEKDTLAAKLNSIIDQMNKTQEELSAKETEISTAEEELVQAKVDEDDQYNSMKKRIKFMYEGGNTQFLEILMSSSNIGDLLNKAEYVSKLSSYDRDMLTAFQDTVKAVEEKEAKLQDEYEKLNTLQSSLVSQQTEAQTLISSKEAQIAEIQDQITDNANLLAELKAKAEAAKRLQEEQAAAAAAAAAAAKKNNSGSSSSNGSSSSRPASSGNVVSGSGYFTHPCPGMTYQSSYFGEVRSFDSRPHKGNDYAAPTGTPTYAAAAGTVITAGWSNSAGNWVVISHGNGLVTKYMHHSSICVSAGQRVEKGQQIGYVGSTGYSTGAHLHFQVELNGTPVNPNNYM</sequence>
<evidence type="ECO:0000313" key="7">
    <source>
        <dbReference type="EMBL" id="VYU62608.1"/>
    </source>
</evidence>
<dbReference type="Pfam" id="PF01551">
    <property type="entry name" value="Peptidase_M23"/>
    <property type="match status" value="1"/>
</dbReference>
<organism evidence="7">
    <name type="scientific">[Ruminococcus] torques</name>
    <dbReference type="NCBI Taxonomy" id="33039"/>
    <lineage>
        <taxon>Bacteria</taxon>
        <taxon>Bacillati</taxon>
        <taxon>Bacillota</taxon>
        <taxon>Clostridia</taxon>
        <taxon>Lachnospirales</taxon>
        <taxon>Lachnospiraceae</taxon>
        <taxon>Mediterraneibacter</taxon>
    </lineage>
</organism>
<feature type="compositionally biased region" description="Low complexity" evidence="3">
    <location>
        <begin position="238"/>
        <end position="258"/>
    </location>
</feature>
<feature type="coiled-coil region" evidence="2">
    <location>
        <begin position="30"/>
        <end position="92"/>
    </location>
</feature>
<dbReference type="InterPro" id="IPR057309">
    <property type="entry name" value="PcsB_CC"/>
</dbReference>
<accession>A0A6N3GD31</accession>
<dbReference type="PANTHER" id="PTHR21666">
    <property type="entry name" value="PEPTIDASE-RELATED"/>
    <property type="match status" value="1"/>
</dbReference>
<dbReference type="GO" id="GO:0004222">
    <property type="term" value="F:metalloendopeptidase activity"/>
    <property type="evidence" value="ECO:0007669"/>
    <property type="project" value="TreeGrafter"/>
</dbReference>
<keyword evidence="7" id="KW-0378">Hydrolase</keyword>
<dbReference type="SUPFAM" id="SSF51261">
    <property type="entry name" value="Duplicated hybrid motif"/>
    <property type="match status" value="1"/>
</dbReference>
<dbReference type="RefSeq" id="WP_423249064.1">
    <property type="nucleotide sequence ID" value="NZ_CACRUQ010000038.1"/>
</dbReference>
<dbReference type="CDD" id="cd12797">
    <property type="entry name" value="M23_peptidase"/>
    <property type="match status" value="1"/>
</dbReference>
<feature type="coiled-coil region" evidence="2">
    <location>
        <begin position="146"/>
        <end position="229"/>
    </location>
</feature>
<evidence type="ECO:0000259" key="5">
    <source>
        <dbReference type="Pfam" id="PF01551"/>
    </source>
</evidence>
<keyword evidence="2" id="KW-0175">Coiled coil</keyword>
<dbReference type="Gene3D" id="6.10.250.3150">
    <property type="match status" value="1"/>
</dbReference>
<dbReference type="Pfam" id="PF24568">
    <property type="entry name" value="CC_PcsB"/>
    <property type="match status" value="1"/>
</dbReference>
<dbReference type="Gene3D" id="2.70.70.10">
    <property type="entry name" value="Glucose Permease (Domain IIA)"/>
    <property type="match status" value="1"/>
</dbReference>
<feature type="region of interest" description="Disordered" evidence="3">
    <location>
        <begin position="238"/>
        <end position="260"/>
    </location>
</feature>
<dbReference type="InterPro" id="IPR011055">
    <property type="entry name" value="Dup_hybrid_motif"/>
</dbReference>
<gene>
    <name evidence="7" type="primary">mepM</name>
    <name evidence="7" type="ORF">RTLFYP15_00181</name>
</gene>
<reference evidence="7" key="1">
    <citation type="submission" date="2019-11" db="EMBL/GenBank/DDBJ databases">
        <authorList>
            <person name="Feng L."/>
        </authorList>
    </citation>
    <scope>NUCLEOTIDE SEQUENCE</scope>
    <source>
        <strain evidence="7">RtorquesLFYP15</strain>
    </source>
</reference>
<evidence type="ECO:0000256" key="4">
    <source>
        <dbReference type="SAM" id="SignalP"/>
    </source>
</evidence>
<name>A0A6N3GD31_9FIRM</name>